<evidence type="ECO:0000256" key="1">
    <source>
        <dbReference type="SAM" id="MobiDB-lite"/>
    </source>
</evidence>
<keyword evidence="3" id="KW-1185">Reference proteome</keyword>
<feature type="compositionally biased region" description="Basic residues" evidence="1">
    <location>
        <begin position="464"/>
        <end position="474"/>
    </location>
</feature>
<accession>A0A9D4D711</accession>
<feature type="compositionally biased region" description="Polar residues" evidence="1">
    <location>
        <begin position="118"/>
        <end position="136"/>
    </location>
</feature>
<feature type="compositionally biased region" description="Basic and acidic residues" evidence="1">
    <location>
        <begin position="403"/>
        <end position="425"/>
    </location>
</feature>
<feature type="region of interest" description="Disordered" evidence="1">
    <location>
        <begin position="448"/>
        <end position="500"/>
    </location>
</feature>
<feature type="region of interest" description="Disordered" evidence="1">
    <location>
        <begin position="921"/>
        <end position="946"/>
    </location>
</feature>
<sequence>MNAQGLKSEYVMAAVEVARKDINVLGARPKHVRRLSTQHTPFSENVPNEIHMKGNLESLGVKNVCMSPRDGHKEDAGFPNRRKHHSSEKNHNNLPSTSFSHMNNSIHQVEKRPDPNHYSPNIKQQQTGSTGLTQVHSPRMLPMRSISCDDSGRNSPPISPNNHEHADGIATPLHLKQARQSWTHQSGNIEKSSPRVISKNNKDSGVGTSYGETSSMSESKLQPELSEKLTVSNLKHFDTVMNENSLLLDVSMNVSGKSHILDDESVDKVEKWLFGIDVPKTDKPMRLKTSICQNIDSVSLDQHCTQRPSYGLNVRSFTENCHDQSFDGLQTKGRRRHVSDERYNIDTLLSPQTNSVEPIMVHQRSHHSKYHGYEKSDSHPKPTKSPDEKKYQQSHHYIYHGQENSDNHPKPNAKSHDENKVFTGRNHETNLVHVYTDAVVSKMRYPSGQTIDSSFKSPKDRHEEHHHRQRKPSKSPRNSRQPHDGWESDIQLGPQSTHPRNLAEFRSPAIEHSNDAQFYRQKMKNVQSPHNRHEYNYIDGVEETNENMYNLVNTVNDGRIRLKVRRNLNNNTNDINQHSRSNKQVFADQVGDMIRKADVGSNWNEGPASNVVKGKRQLSGGYMEKMELDEAPDGFHDNHAVPTPSKSRKLNHGEKVVPFRNEQHCRQSGQTVHIRSEKVLNGSYTNDHQRGYEHDKHQEYDMHIRSAEKSAHIRPPEVPVYKENTGSGESPRSFNRYSKNVKSSNAYDGRPIDHFFEIKNGMGLDNSQSSVNSLRHNVNTAHSKNMNLNEGPNILSPNSRTKHAKHGNLAESPTLFKSRGISTDAYNNMSPNVDRKRVPAVRDDFSPSTSMSKLKLNTPKSMAMEIQKQRSLERGDGNNRAAETLKDPRDNKRNSVKQLMMEWGTSGEDARGDTGQAMQLEKPEENYRTLNSDKNSRTLQSDENYTTKYSNENFRTENSNENYWFIAQNSDKNFRTQHSDESYGNRNFNENYSTQHSNENYGTQNSNKNYGTQSSSENSGTVNTCENYGTLAKTENNISLIRGVSETGTRNGHMGQDRRELMYERSENRMQDFVDEKHEAYKERDRLMQAVNSSEKCRQQPSNKKESHKRNETYVTGQYRLPHTENVSNVKPIDTFRHRKESSERSAERKRDVNRINVIQPQFESQCNYGVLAQNKRQQSPGFVCLDDVSKERQSIRVQMRNLTENRPLADNFRKNARSDTDGTKENGRSMGISCNITDERPINTAYAESDEDSFGRKFESHGKHLTSPNIRKDLFAAKLDCLQPVSTGISDSFKIPINPPVLNKSAMRKNNKENENITRPPAHLAHIRKADVPNDQGRIRNSLMPSKPAVTSGYAQSTPIKPGAHFSMDISMSTIMAGEETCADADQEEVVYL</sequence>
<feature type="compositionally biased region" description="Basic and acidic residues" evidence="1">
    <location>
        <begin position="1095"/>
        <end position="1110"/>
    </location>
</feature>
<organism evidence="2 3">
    <name type="scientific">Dreissena polymorpha</name>
    <name type="common">Zebra mussel</name>
    <name type="synonym">Mytilus polymorpha</name>
    <dbReference type="NCBI Taxonomy" id="45954"/>
    <lineage>
        <taxon>Eukaryota</taxon>
        <taxon>Metazoa</taxon>
        <taxon>Spiralia</taxon>
        <taxon>Lophotrochozoa</taxon>
        <taxon>Mollusca</taxon>
        <taxon>Bivalvia</taxon>
        <taxon>Autobranchia</taxon>
        <taxon>Heteroconchia</taxon>
        <taxon>Euheterodonta</taxon>
        <taxon>Imparidentia</taxon>
        <taxon>Neoheterodontei</taxon>
        <taxon>Myida</taxon>
        <taxon>Dreissenoidea</taxon>
        <taxon>Dreissenidae</taxon>
        <taxon>Dreissena</taxon>
    </lineage>
</organism>
<dbReference type="Proteomes" id="UP000828390">
    <property type="component" value="Unassembled WGS sequence"/>
</dbReference>
<evidence type="ECO:0000313" key="2">
    <source>
        <dbReference type="EMBL" id="KAH3739056.1"/>
    </source>
</evidence>
<comment type="caution">
    <text evidence="2">The sequence shown here is derived from an EMBL/GenBank/DDBJ whole genome shotgun (WGS) entry which is preliminary data.</text>
</comment>
<feature type="region of interest" description="Disordered" evidence="1">
    <location>
        <begin position="869"/>
        <end position="895"/>
    </location>
</feature>
<gene>
    <name evidence="2" type="ORF">DPMN_045702</name>
</gene>
<feature type="region of interest" description="Disordered" evidence="1">
    <location>
        <begin position="354"/>
        <end position="425"/>
    </location>
</feature>
<proteinExistence type="predicted"/>
<feature type="compositionally biased region" description="Polar residues" evidence="1">
    <location>
        <begin position="92"/>
        <end position="107"/>
    </location>
</feature>
<feature type="compositionally biased region" description="Basic and acidic residues" evidence="1">
    <location>
        <begin position="869"/>
        <end position="893"/>
    </location>
</feature>
<feature type="region of interest" description="Disordered" evidence="1">
    <location>
        <begin position="1213"/>
        <end position="1236"/>
    </location>
</feature>
<reference evidence="2" key="1">
    <citation type="journal article" date="2019" name="bioRxiv">
        <title>The Genome of the Zebra Mussel, Dreissena polymorpha: A Resource for Invasive Species Research.</title>
        <authorList>
            <person name="McCartney M.A."/>
            <person name="Auch B."/>
            <person name="Kono T."/>
            <person name="Mallez S."/>
            <person name="Zhang Y."/>
            <person name="Obille A."/>
            <person name="Becker A."/>
            <person name="Abrahante J.E."/>
            <person name="Garbe J."/>
            <person name="Badalamenti J.P."/>
            <person name="Herman A."/>
            <person name="Mangelson H."/>
            <person name="Liachko I."/>
            <person name="Sullivan S."/>
            <person name="Sone E.D."/>
            <person name="Koren S."/>
            <person name="Silverstein K.A.T."/>
            <person name="Beckman K.B."/>
            <person name="Gohl D.M."/>
        </authorList>
    </citation>
    <scope>NUCLEOTIDE SEQUENCE</scope>
    <source>
        <strain evidence="2">Duluth1</strain>
        <tissue evidence="2">Whole animal</tissue>
    </source>
</reference>
<feature type="compositionally biased region" description="Polar residues" evidence="1">
    <location>
        <begin position="724"/>
        <end position="737"/>
    </location>
</feature>
<reference evidence="2" key="2">
    <citation type="submission" date="2020-11" db="EMBL/GenBank/DDBJ databases">
        <authorList>
            <person name="McCartney M.A."/>
            <person name="Auch B."/>
            <person name="Kono T."/>
            <person name="Mallez S."/>
            <person name="Becker A."/>
            <person name="Gohl D.M."/>
            <person name="Silverstein K.A.T."/>
            <person name="Koren S."/>
            <person name="Bechman K.B."/>
            <person name="Herman A."/>
            <person name="Abrahante J.E."/>
            <person name="Garbe J."/>
        </authorList>
    </citation>
    <scope>NUCLEOTIDE SEQUENCE</scope>
    <source>
        <strain evidence="2">Duluth1</strain>
        <tissue evidence="2">Whole animal</tissue>
    </source>
</reference>
<feature type="compositionally biased region" description="Basic and acidic residues" evidence="1">
    <location>
        <begin position="1213"/>
        <end position="1228"/>
    </location>
</feature>
<name>A0A9D4D711_DREPO</name>
<protein>
    <submittedName>
        <fullName evidence="2">Uncharacterized protein</fullName>
    </submittedName>
</protein>
<dbReference type="EMBL" id="JAIWYP010000011">
    <property type="protein sequence ID" value="KAH3739056.1"/>
    <property type="molecule type" value="Genomic_DNA"/>
</dbReference>
<feature type="compositionally biased region" description="Polar residues" evidence="1">
    <location>
        <begin position="984"/>
        <end position="1022"/>
    </location>
</feature>
<evidence type="ECO:0000313" key="3">
    <source>
        <dbReference type="Proteomes" id="UP000828390"/>
    </source>
</evidence>
<feature type="compositionally biased region" description="Basic and acidic residues" evidence="1">
    <location>
        <begin position="371"/>
        <end position="391"/>
    </location>
</feature>
<feature type="region of interest" description="Disordered" evidence="1">
    <location>
        <begin position="63"/>
        <end position="224"/>
    </location>
</feature>
<feature type="region of interest" description="Disordered" evidence="1">
    <location>
        <begin position="1090"/>
        <end position="1110"/>
    </location>
</feature>
<feature type="compositionally biased region" description="Polar residues" evidence="1">
    <location>
        <begin position="178"/>
        <end position="191"/>
    </location>
</feature>
<feature type="compositionally biased region" description="Polar residues" evidence="1">
    <location>
        <begin position="928"/>
        <end position="946"/>
    </location>
</feature>
<feature type="compositionally biased region" description="Polar residues" evidence="1">
    <location>
        <begin position="206"/>
        <end position="220"/>
    </location>
</feature>
<feature type="region of interest" description="Disordered" evidence="1">
    <location>
        <begin position="975"/>
        <end position="1022"/>
    </location>
</feature>
<feature type="region of interest" description="Disordered" evidence="1">
    <location>
        <begin position="718"/>
        <end position="737"/>
    </location>
</feature>